<dbReference type="EMBL" id="CP019605">
    <property type="protein sequence ID" value="AQP45146.1"/>
    <property type="molecule type" value="Genomic_DNA"/>
</dbReference>
<name>A0A1Q2CGA7_9ACTN</name>
<dbReference type="RefSeq" id="WP_162274536.1">
    <property type="nucleotide sequence ID" value="NZ_CP019605.1"/>
</dbReference>
<keyword evidence="2" id="KW-1185">Reference proteome</keyword>
<proteinExistence type="predicted"/>
<organism evidence="1 2">
    <name type="scientific">Tessaracoccus flavus</name>
    <dbReference type="NCBI Taxonomy" id="1610493"/>
    <lineage>
        <taxon>Bacteria</taxon>
        <taxon>Bacillati</taxon>
        <taxon>Actinomycetota</taxon>
        <taxon>Actinomycetes</taxon>
        <taxon>Propionibacteriales</taxon>
        <taxon>Propionibacteriaceae</taxon>
        <taxon>Tessaracoccus</taxon>
    </lineage>
</organism>
<dbReference type="AlphaFoldDB" id="A0A1Q2CGA7"/>
<protein>
    <submittedName>
        <fullName evidence="1">Uncharacterized protein</fullName>
    </submittedName>
</protein>
<accession>A0A1Q2CGA7</accession>
<reference evidence="1 2" key="1">
    <citation type="journal article" date="2016" name="Int. J. Syst. Evol. Microbiol.">
        <title>Tessaracoccus flavus sp. nov., isolated from the drainage system of a lindane-producing factory.</title>
        <authorList>
            <person name="Kumari R."/>
            <person name="Singh P."/>
            <person name="Schumann P."/>
            <person name="Lal R."/>
        </authorList>
    </citation>
    <scope>NUCLEOTIDE SEQUENCE [LARGE SCALE GENOMIC DNA]</scope>
    <source>
        <strain evidence="1 2">RP1T</strain>
    </source>
</reference>
<dbReference type="Pfam" id="PF08922">
    <property type="entry name" value="DUF1905"/>
    <property type="match status" value="1"/>
</dbReference>
<dbReference type="InterPro" id="IPR015018">
    <property type="entry name" value="DUF1905"/>
</dbReference>
<gene>
    <name evidence="1" type="ORF">RPIT_10360</name>
</gene>
<dbReference type="Gene3D" id="2.40.30.100">
    <property type="entry name" value="AF2212/PG0164-like"/>
    <property type="match status" value="1"/>
</dbReference>
<dbReference type="InterPro" id="IPR037079">
    <property type="entry name" value="AF2212/PG0164-like_sf"/>
</dbReference>
<dbReference type="SUPFAM" id="SSF141694">
    <property type="entry name" value="AF2212/PG0164-like"/>
    <property type="match status" value="1"/>
</dbReference>
<sequence>MPHVSVTTTVEEFGPAAAIFLTDEQAAQLSTAKTPPVVVSIGGRQERLRISRMGGRACIGLSRASRDALGVEIGDEVDVTVSLDDEERTVEVPPLLAEALAADPDASEAFRELSLDPPIPRCYATPCRHTGIADHAQGTPGSSSRASSCRCTHLVPLAARPIGGSRLSYSRRKEMARSFDEAKREDTQQRRLAAVLADLAGR</sequence>
<dbReference type="Proteomes" id="UP000188324">
    <property type="component" value="Chromosome"/>
</dbReference>
<dbReference type="KEGG" id="tfl:RPIT_10360"/>
<evidence type="ECO:0000313" key="1">
    <source>
        <dbReference type="EMBL" id="AQP45146.1"/>
    </source>
</evidence>
<dbReference type="STRING" id="1610493.RPIT_10360"/>
<evidence type="ECO:0000313" key="2">
    <source>
        <dbReference type="Proteomes" id="UP000188324"/>
    </source>
</evidence>